<keyword evidence="3" id="KW-1185">Reference proteome</keyword>
<proteinExistence type="predicted"/>
<comment type="caution">
    <text evidence="2">The sequence shown here is derived from an EMBL/GenBank/DDBJ whole genome shotgun (WGS) entry which is preliminary data.</text>
</comment>
<dbReference type="PANTHER" id="PTHR46211:SF14">
    <property type="entry name" value="GLYCEROPHOSPHODIESTER PHOSPHODIESTERASE"/>
    <property type="match status" value="1"/>
</dbReference>
<dbReference type="OrthoDB" id="384721at2"/>
<gene>
    <name evidence="2" type="ORF">CGZ75_10540</name>
</gene>
<evidence type="ECO:0000313" key="2">
    <source>
        <dbReference type="EMBL" id="OXM17039.1"/>
    </source>
</evidence>
<dbReference type="InterPro" id="IPR030395">
    <property type="entry name" value="GP_PDE_dom"/>
</dbReference>
<dbReference type="SUPFAM" id="SSF51695">
    <property type="entry name" value="PLC-like phosphodiesterases"/>
    <property type="match status" value="1"/>
</dbReference>
<name>A0A229P5A3_9BACL</name>
<protein>
    <submittedName>
        <fullName evidence="2">Glycerophosphodiester phosphodiesterase</fullName>
    </submittedName>
</protein>
<evidence type="ECO:0000259" key="1">
    <source>
        <dbReference type="PROSITE" id="PS51704"/>
    </source>
</evidence>
<sequence length="254" mass="27948">MRNAQQTRVIGHRGAAGEAPENTLASFRLAADQGADMVELDVHLSADGKLIVCHDETLDRTSDQTGAIRDLTEYAIRNADAGNWFSSDFSGERIPLLEEVYEALPDSMEINVEVKDAAGSALDPVLLGFLREDGRLERTIVSSFDHKLLVRLKQAEPKLRIGLLYAADLIDHAGYAAGLNVEVYSLHPFHELIGARDTSDAVTSGLAVYPYTANRPEQWQRLLELGVSGIITDYPGELRNYLIQKEGTAARRSE</sequence>
<dbReference type="PANTHER" id="PTHR46211">
    <property type="entry name" value="GLYCEROPHOSPHORYL DIESTER PHOSPHODIESTERASE"/>
    <property type="match status" value="1"/>
</dbReference>
<dbReference type="Gene3D" id="3.20.20.190">
    <property type="entry name" value="Phosphatidylinositol (PI) phosphodiesterase"/>
    <property type="match status" value="1"/>
</dbReference>
<dbReference type="EMBL" id="NMUQ01000001">
    <property type="protein sequence ID" value="OXM17039.1"/>
    <property type="molecule type" value="Genomic_DNA"/>
</dbReference>
<organism evidence="2 3">
    <name type="scientific">Paenibacillus herberti</name>
    <dbReference type="NCBI Taxonomy" id="1619309"/>
    <lineage>
        <taxon>Bacteria</taxon>
        <taxon>Bacillati</taxon>
        <taxon>Bacillota</taxon>
        <taxon>Bacilli</taxon>
        <taxon>Bacillales</taxon>
        <taxon>Paenibacillaceae</taxon>
        <taxon>Paenibacillus</taxon>
    </lineage>
</organism>
<dbReference type="PROSITE" id="PS51704">
    <property type="entry name" value="GP_PDE"/>
    <property type="match status" value="1"/>
</dbReference>
<dbReference type="InterPro" id="IPR017946">
    <property type="entry name" value="PLC-like_Pdiesterase_TIM-brl"/>
</dbReference>
<reference evidence="2 3" key="1">
    <citation type="submission" date="2017-07" db="EMBL/GenBank/DDBJ databases">
        <title>Paenibacillus herberti R33 genome sequencing and assembly.</title>
        <authorList>
            <person name="Su W."/>
        </authorList>
    </citation>
    <scope>NUCLEOTIDE SEQUENCE [LARGE SCALE GENOMIC DNA]</scope>
    <source>
        <strain evidence="2 3">R33</strain>
    </source>
</reference>
<dbReference type="GO" id="GO:0008081">
    <property type="term" value="F:phosphoric diester hydrolase activity"/>
    <property type="evidence" value="ECO:0007669"/>
    <property type="project" value="InterPro"/>
</dbReference>
<accession>A0A229P5A3</accession>
<evidence type="ECO:0000313" key="3">
    <source>
        <dbReference type="Proteomes" id="UP000215145"/>
    </source>
</evidence>
<feature type="domain" description="GP-PDE" evidence="1">
    <location>
        <begin position="7"/>
        <end position="242"/>
    </location>
</feature>
<dbReference type="Proteomes" id="UP000215145">
    <property type="component" value="Unassembled WGS sequence"/>
</dbReference>
<dbReference type="GO" id="GO:0006629">
    <property type="term" value="P:lipid metabolic process"/>
    <property type="evidence" value="ECO:0007669"/>
    <property type="project" value="InterPro"/>
</dbReference>
<dbReference type="AlphaFoldDB" id="A0A229P5A3"/>
<dbReference type="Pfam" id="PF03009">
    <property type="entry name" value="GDPD"/>
    <property type="match status" value="1"/>
</dbReference>